<reference evidence="1 2" key="1">
    <citation type="submission" date="2024-02" db="EMBL/GenBank/DDBJ databases">
        <authorList>
            <person name="Chen Y."/>
            <person name="Shah S."/>
            <person name="Dougan E. K."/>
            <person name="Thang M."/>
            <person name="Chan C."/>
        </authorList>
    </citation>
    <scope>NUCLEOTIDE SEQUENCE [LARGE SCALE GENOMIC DNA]</scope>
</reference>
<protein>
    <submittedName>
        <fullName evidence="1">Uncharacterized protein</fullName>
    </submittedName>
</protein>
<organism evidence="1 2">
    <name type="scientific">Durusdinium trenchii</name>
    <dbReference type="NCBI Taxonomy" id="1381693"/>
    <lineage>
        <taxon>Eukaryota</taxon>
        <taxon>Sar</taxon>
        <taxon>Alveolata</taxon>
        <taxon>Dinophyceae</taxon>
        <taxon>Suessiales</taxon>
        <taxon>Symbiodiniaceae</taxon>
        <taxon>Durusdinium</taxon>
    </lineage>
</organism>
<dbReference type="EMBL" id="CAXAMN010002113">
    <property type="protein sequence ID" value="CAK8997741.1"/>
    <property type="molecule type" value="Genomic_DNA"/>
</dbReference>
<comment type="caution">
    <text evidence="1">The sequence shown here is derived from an EMBL/GenBank/DDBJ whole genome shotgun (WGS) entry which is preliminary data.</text>
</comment>
<name>A0ABP0I595_9DINO</name>
<proteinExistence type="predicted"/>
<sequence length="137" mass="14991">MLLTNTAAIWWSLRTPQTAFRKALMGEVKSGTLPTDKAWLDLYPKATPDMASLYLYVSKPVWVKWRVCIGAWEGVTEHEFSREENGAIAGWGEEKGAIAGWGWGEAIPASLLGLGITIHLLGVRLLGSTLRLLPPGC</sequence>
<gene>
    <name evidence="1" type="ORF">CCMP2556_LOCUS4965</name>
</gene>
<keyword evidence="2" id="KW-1185">Reference proteome</keyword>
<evidence type="ECO:0000313" key="2">
    <source>
        <dbReference type="Proteomes" id="UP001642484"/>
    </source>
</evidence>
<accession>A0ABP0I595</accession>
<evidence type="ECO:0000313" key="1">
    <source>
        <dbReference type="EMBL" id="CAK8997741.1"/>
    </source>
</evidence>
<dbReference type="Proteomes" id="UP001642484">
    <property type="component" value="Unassembled WGS sequence"/>
</dbReference>